<evidence type="ECO:0000259" key="2">
    <source>
        <dbReference type="Pfam" id="PF08044"/>
    </source>
</evidence>
<feature type="compositionally biased region" description="Low complexity" evidence="1">
    <location>
        <begin position="43"/>
        <end position="59"/>
    </location>
</feature>
<sequence>MSQSGPQPERNAPRRPLERRRDGGPVTEPVDVTAAPETGRAPGSGRAADATRAADAARGAGAGRGSGPVRASDAEREAVVERLRIASVEGRLTFEELTERTEAAYAAATWGDLERITADLPGMGAPGANPAPVQVKRRFSAVMGDCKERIVGRIDGPLEAVSVMGDVELDLRGAQVPTGEVRICVTAVMGDVKIIVPDGVSVVLTGHNFLGDRRVAVRDPHPGARVPVVRVTATAVMGDIKIVDDEHHGPLRQALTNWWKDRH</sequence>
<dbReference type="Pfam" id="PF09922">
    <property type="entry name" value="LiaF-like_C"/>
    <property type="match status" value="1"/>
</dbReference>
<accession>A0A7X0G0I9</accession>
<feature type="domain" description="DUF1707" evidence="2">
    <location>
        <begin position="69"/>
        <end position="121"/>
    </location>
</feature>
<evidence type="ECO:0000313" key="5">
    <source>
        <dbReference type="Proteomes" id="UP000546324"/>
    </source>
</evidence>
<dbReference type="EMBL" id="JACHMQ010000001">
    <property type="protein sequence ID" value="MBB6396191.1"/>
    <property type="molecule type" value="Genomic_DNA"/>
</dbReference>
<evidence type="ECO:0000259" key="3">
    <source>
        <dbReference type="Pfam" id="PF09922"/>
    </source>
</evidence>
<gene>
    <name evidence="4" type="ORF">BKA00_003105</name>
</gene>
<evidence type="ECO:0000256" key="1">
    <source>
        <dbReference type="SAM" id="MobiDB-lite"/>
    </source>
</evidence>
<proteinExistence type="predicted"/>
<name>A0A7X0G0I9_9ACTN</name>
<feature type="compositionally biased region" description="Basic and acidic residues" evidence="1">
    <location>
        <begin position="11"/>
        <end position="23"/>
    </location>
</feature>
<dbReference type="PANTHER" id="PTHR40763">
    <property type="entry name" value="MEMBRANE PROTEIN-RELATED"/>
    <property type="match status" value="1"/>
</dbReference>
<organism evidence="4 5">
    <name type="scientific">Actinomadura coerulea</name>
    <dbReference type="NCBI Taxonomy" id="46159"/>
    <lineage>
        <taxon>Bacteria</taxon>
        <taxon>Bacillati</taxon>
        <taxon>Actinomycetota</taxon>
        <taxon>Actinomycetes</taxon>
        <taxon>Streptosporangiales</taxon>
        <taxon>Thermomonosporaceae</taxon>
        <taxon>Actinomadura</taxon>
    </lineage>
</organism>
<dbReference type="InterPro" id="IPR012551">
    <property type="entry name" value="DUF1707_SHOCT-like"/>
</dbReference>
<dbReference type="RefSeq" id="WP_221493167.1">
    <property type="nucleotide sequence ID" value="NZ_JACHMQ010000001.1"/>
</dbReference>
<dbReference type="InterPro" id="IPR024425">
    <property type="entry name" value="LiaF-like_C"/>
</dbReference>
<keyword evidence="5" id="KW-1185">Reference proteome</keyword>
<feature type="domain" description="Cell wall-active antibiotics response LiaF-like C-terminal" evidence="3">
    <location>
        <begin position="160"/>
        <end position="215"/>
    </location>
</feature>
<comment type="caution">
    <text evidence="4">The sequence shown here is derived from an EMBL/GenBank/DDBJ whole genome shotgun (WGS) entry which is preliminary data.</text>
</comment>
<dbReference type="PANTHER" id="PTHR40763:SF4">
    <property type="entry name" value="DUF1707 DOMAIN-CONTAINING PROTEIN"/>
    <property type="match status" value="1"/>
</dbReference>
<evidence type="ECO:0008006" key="6">
    <source>
        <dbReference type="Google" id="ProtNLM"/>
    </source>
</evidence>
<dbReference type="Proteomes" id="UP000546324">
    <property type="component" value="Unassembled WGS sequence"/>
</dbReference>
<protein>
    <recommendedName>
        <fullName evidence="6">DUF1707 and DUF2154 domain-containing protein</fullName>
    </recommendedName>
</protein>
<evidence type="ECO:0000313" key="4">
    <source>
        <dbReference type="EMBL" id="MBB6396191.1"/>
    </source>
</evidence>
<dbReference type="AlphaFoldDB" id="A0A7X0G0I9"/>
<dbReference type="Pfam" id="PF08044">
    <property type="entry name" value="DUF1707"/>
    <property type="match status" value="1"/>
</dbReference>
<feature type="region of interest" description="Disordered" evidence="1">
    <location>
        <begin position="1"/>
        <end position="76"/>
    </location>
</feature>
<reference evidence="4 5" key="1">
    <citation type="submission" date="2020-08" db="EMBL/GenBank/DDBJ databases">
        <title>Sequencing the genomes of 1000 actinobacteria strains.</title>
        <authorList>
            <person name="Klenk H.-P."/>
        </authorList>
    </citation>
    <scope>NUCLEOTIDE SEQUENCE [LARGE SCALE GENOMIC DNA]</scope>
    <source>
        <strain evidence="4 5">DSM 43675</strain>
    </source>
</reference>